<dbReference type="Gene3D" id="1.10.3720.10">
    <property type="entry name" value="MetI-like"/>
    <property type="match status" value="1"/>
</dbReference>
<comment type="subcellular location">
    <subcellularLocation>
        <location evidence="1">Cell inner membrane</location>
        <topology evidence="1">Multi-pass membrane protein</topology>
    </subcellularLocation>
    <subcellularLocation>
        <location evidence="9">Cell membrane</location>
        <topology evidence="9">Multi-pass membrane protein</topology>
    </subcellularLocation>
</comment>
<keyword evidence="7 9" id="KW-1133">Transmembrane helix</keyword>
<feature type="transmembrane region" description="Helical" evidence="9">
    <location>
        <begin position="26"/>
        <end position="44"/>
    </location>
</feature>
<feature type="transmembrane region" description="Helical" evidence="9">
    <location>
        <begin position="56"/>
        <end position="76"/>
    </location>
</feature>
<keyword evidence="5 9" id="KW-0812">Transmembrane</keyword>
<evidence type="ECO:0000256" key="9">
    <source>
        <dbReference type="RuleBase" id="RU363032"/>
    </source>
</evidence>
<dbReference type="GO" id="GO:0022857">
    <property type="term" value="F:transmembrane transporter activity"/>
    <property type="evidence" value="ECO:0007669"/>
    <property type="project" value="InterPro"/>
</dbReference>
<proteinExistence type="inferred from homology"/>
<evidence type="ECO:0000259" key="10">
    <source>
        <dbReference type="PROSITE" id="PS50928"/>
    </source>
</evidence>
<evidence type="ECO:0000256" key="4">
    <source>
        <dbReference type="ARBA" id="ARBA00022475"/>
    </source>
</evidence>
<evidence type="ECO:0000256" key="3">
    <source>
        <dbReference type="ARBA" id="ARBA00022448"/>
    </source>
</evidence>
<feature type="transmembrane region" description="Helical" evidence="9">
    <location>
        <begin position="178"/>
        <end position="199"/>
    </location>
</feature>
<keyword evidence="4" id="KW-1003">Cell membrane</keyword>
<dbReference type="Pfam" id="PF00528">
    <property type="entry name" value="BPD_transp_1"/>
    <property type="match status" value="1"/>
</dbReference>
<dbReference type="InterPro" id="IPR000515">
    <property type="entry name" value="MetI-like"/>
</dbReference>
<evidence type="ECO:0000256" key="1">
    <source>
        <dbReference type="ARBA" id="ARBA00004429"/>
    </source>
</evidence>
<feature type="transmembrane region" description="Helical" evidence="9">
    <location>
        <begin position="88"/>
        <end position="107"/>
    </location>
</feature>
<accession>A0A172YBH7</accession>
<dbReference type="SUPFAM" id="SSF161098">
    <property type="entry name" value="MetI-like"/>
    <property type="match status" value="1"/>
</dbReference>
<dbReference type="NCBIfam" id="TIGR01726">
    <property type="entry name" value="HEQRo_perm_3TM"/>
    <property type="match status" value="1"/>
</dbReference>
<dbReference type="Proteomes" id="UP000077875">
    <property type="component" value="Chromosome"/>
</dbReference>
<evidence type="ECO:0000256" key="5">
    <source>
        <dbReference type="ARBA" id="ARBA00022692"/>
    </source>
</evidence>
<dbReference type="PROSITE" id="PS50928">
    <property type="entry name" value="ABC_TM1"/>
    <property type="match status" value="1"/>
</dbReference>
<keyword evidence="6" id="KW-0029">Amino-acid transport</keyword>
<evidence type="ECO:0000256" key="2">
    <source>
        <dbReference type="ARBA" id="ARBA00010072"/>
    </source>
</evidence>
<dbReference type="RefSeq" id="WP_064121577.1">
    <property type="nucleotide sequence ID" value="NZ_CP015243.1"/>
</dbReference>
<dbReference type="PANTHER" id="PTHR30614:SF0">
    <property type="entry name" value="L-CYSTINE TRANSPORT SYSTEM PERMEASE PROTEIN TCYL"/>
    <property type="match status" value="1"/>
</dbReference>
<evidence type="ECO:0000256" key="8">
    <source>
        <dbReference type="ARBA" id="ARBA00023136"/>
    </source>
</evidence>
<feature type="transmembrane region" description="Helical" evidence="9">
    <location>
        <begin position="141"/>
        <end position="166"/>
    </location>
</feature>
<sequence length="219" mass="23764">MNFDPSILTTHAGEIGDAFLVTVKTWLLGSALGLIVGLALALLIRSLGRWARLPLLALSELIRGTPFLVICFILYYGGPSIGIDLNAIFAGIVCIGFYSSVYFAEIFRSGFNAVPRGQLEAAECLGLDRWQLLLRIELPQILVIILPALTNLLTVLCKETAILSIITVPELTAVLGGIGTRTFSFAETLVALCLAYLLLVELTARVGNWLERRVGAYLN</sequence>
<dbReference type="CDD" id="cd06261">
    <property type="entry name" value="TM_PBP2"/>
    <property type="match status" value="1"/>
</dbReference>
<reference evidence="11 12" key="1">
    <citation type="submission" date="2016-04" db="EMBL/GenBank/DDBJ databases">
        <title>Complete Genome Sequence of Halotalea alkalilenta IHB B 13600.</title>
        <authorList>
            <person name="Swarnkar M.K."/>
            <person name="Sharma A."/>
            <person name="Kaushal K."/>
            <person name="Soni R."/>
            <person name="Rana S."/>
            <person name="Singh A.K."/>
            <person name="Gulati A."/>
        </authorList>
    </citation>
    <scope>NUCLEOTIDE SEQUENCE [LARGE SCALE GENOMIC DNA]</scope>
    <source>
        <strain evidence="11 12">IHB B 13600</strain>
    </source>
</reference>
<dbReference type="GO" id="GO:0043190">
    <property type="term" value="C:ATP-binding cassette (ABC) transporter complex"/>
    <property type="evidence" value="ECO:0007669"/>
    <property type="project" value="InterPro"/>
</dbReference>
<name>A0A172YBH7_9GAMM</name>
<dbReference type="STRING" id="376489.A5892_03205"/>
<keyword evidence="12" id="KW-1185">Reference proteome</keyword>
<protein>
    <submittedName>
        <fullName evidence="11">Amino acid ABC transporter</fullName>
    </submittedName>
</protein>
<feature type="domain" description="ABC transmembrane type-1" evidence="10">
    <location>
        <begin position="19"/>
        <end position="207"/>
    </location>
</feature>
<dbReference type="EMBL" id="CP015243">
    <property type="protein sequence ID" value="ANF56599.1"/>
    <property type="molecule type" value="Genomic_DNA"/>
</dbReference>
<dbReference type="InterPro" id="IPR043429">
    <property type="entry name" value="ArtM/GltK/GlnP/TcyL/YhdX-like"/>
</dbReference>
<dbReference type="GO" id="GO:0006865">
    <property type="term" value="P:amino acid transport"/>
    <property type="evidence" value="ECO:0007669"/>
    <property type="project" value="UniProtKB-KW"/>
</dbReference>
<evidence type="ECO:0000313" key="11">
    <source>
        <dbReference type="EMBL" id="ANF56599.1"/>
    </source>
</evidence>
<dbReference type="AlphaFoldDB" id="A0A172YBH7"/>
<organism evidence="11 12">
    <name type="scientific">Halotalea alkalilenta</name>
    <dbReference type="NCBI Taxonomy" id="376489"/>
    <lineage>
        <taxon>Bacteria</taxon>
        <taxon>Pseudomonadati</taxon>
        <taxon>Pseudomonadota</taxon>
        <taxon>Gammaproteobacteria</taxon>
        <taxon>Oceanospirillales</taxon>
        <taxon>Halomonadaceae</taxon>
        <taxon>Halotalea</taxon>
    </lineage>
</organism>
<dbReference type="PANTHER" id="PTHR30614">
    <property type="entry name" value="MEMBRANE COMPONENT OF AMINO ACID ABC TRANSPORTER"/>
    <property type="match status" value="1"/>
</dbReference>
<dbReference type="InterPro" id="IPR010065">
    <property type="entry name" value="AA_ABC_transptr_permease_3TM"/>
</dbReference>
<gene>
    <name evidence="11" type="ORF">A5892_03205</name>
</gene>
<dbReference type="InterPro" id="IPR035906">
    <property type="entry name" value="MetI-like_sf"/>
</dbReference>
<dbReference type="KEGG" id="haa:A5892_03205"/>
<evidence type="ECO:0000256" key="6">
    <source>
        <dbReference type="ARBA" id="ARBA00022970"/>
    </source>
</evidence>
<comment type="similarity">
    <text evidence="2">Belongs to the binding-protein-dependent transport system permease family. HisMQ subfamily.</text>
</comment>
<evidence type="ECO:0000256" key="7">
    <source>
        <dbReference type="ARBA" id="ARBA00022989"/>
    </source>
</evidence>
<evidence type="ECO:0000313" key="12">
    <source>
        <dbReference type="Proteomes" id="UP000077875"/>
    </source>
</evidence>
<keyword evidence="8 9" id="KW-0472">Membrane</keyword>
<keyword evidence="3 9" id="KW-0813">Transport</keyword>